<feature type="compositionally biased region" description="Basic and acidic residues" evidence="4">
    <location>
        <begin position="1099"/>
        <end position="1113"/>
    </location>
</feature>
<evidence type="ECO:0000313" key="7">
    <source>
        <dbReference type="Proteomes" id="UP000572754"/>
    </source>
</evidence>
<keyword evidence="3" id="KW-0067">ATP-binding</keyword>
<dbReference type="SMART" id="SM00487">
    <property type="entry name" value="DEXDc"/>
    <property type="match status" value="1"/>
</dbReference>
<feature type="compositionally biased region" description="Polar residues" evidence="4">
    <location>
        <begin position="1194"/>
        <end position="1207"/>
    </location>
</feature>
<dbReference type="Gene3D" id="3.40.50.10810">
    <property type="entry name" value="Tandem AAA-ATPase domain"/>
    <property type="match status" value="1"/>
</dbReference>
<dbReference type="InterPro" id="IPR027417">
    <property type="entry name" value="P-loop_NTPase"/>
</dbReference>
<dbReference type="InterPro" id="IPR050496">
    <property type="entry name" value="SNF2_RAD54_helicase_repair"/>
</dbReference>
<feature type="compositionally biased region" description="Acidic residues" evidence="4">
    <location>
        <begin position="56"/>
        <end position="97"/>
    </location>
</feature>
<reference evidence="7" key="1">
    <citation type="journal article" date="2020" name="BMC Genomics">
        <title>Correction to: Identification and distribution of gene clusters required for synthesis of sphingolipid metabolism inhibitors in diverse species of the filamentous fungus Fusarium.</title>
        <authorList>
            <person name="Kim H.S."/>
            <person name="Lohmar J.M."/>
            <person name="Busman M."/>
            <person name="Brown D.W."/>
            <person name="Naumann T.A."/>
            <person name="Divon H.H."/>
            <person name="Lysoe E."/>
            <person name="Uhlig S."/>
            <person name="Proctor R.H."/>
        </authorList>
    </citation>
    <scope>NUCLEOTIDE SEQUENCE [LARGE SCALE GENOMIC DNA]</scope>
    <source>
        <strain evidence="7">NRRL 25331</strain>
    </source>
</reference>
<feature type="region of interest" description="Disordered" evidence="4">
    <location>
        <begin position="1"/>
        <end position="104"/>
    </location>
</feature>
<keyword evidence="2" id="KW-0378">Hydrolase</keyword>
<protein>
    <submittedName>
        <fullName evidence="6">Transcription regulatory SNF2</fullName>
    </submittedName>
</protein>
<dbReference type="SMART" id="SM00490">
    <property type="entry name" value="HELICc"/>
    <property type="match status" value="1"/>
</dbReference>
<evidence type="ECO:0000256" key="1">
    <source>
        <dbReference type="ARBA" id="ARBA00022741"/>
    </source>
</evidence>
<accession>A0A8H5WJK6</accession>
<reference evidence="6 7" key="2">
    <citation type="submission" date="2020-05" db="EMBL/GenBank/DDBJ databases">
        <title>Identification and distribution of gene clusters putatively required for synthesis of sphingolipid metabolism inhibitors in phylogenetically diverse species of the filamentous fungus Fusarium.</title>
        <authorList>
            <person name="Kim H.-S."/>
            <person name="Busman M."/>
            <person name="Brown D.W."/>
            <person name="Divon H."/>
            <person name="Uhlig S."/>
            <person name="Proctor R.H."/>
        </authorList>
    </citation>
    <scope>NUCLEOTIDE SEQUENCE [LARGE SCALE GENOMIC DNA]</scope>
    <source>
        <strain evidence="6 7">NRRL 25331</strain>
    </source>
</reference>
<feature type="compositionally biased region" description="Acidic residues" evidence="4">
    <location>
        <begin position="348"/>
        <end position="379"/>
    </location>
</feature>
<feature type="region of interest" description="Disordered" evidence="4">
    <location>
        <begin position="344"/>
        <end position="393"/>
    </location>
</feature>
<evidence type="ECO:0000259" key="5">
    <source>
        <dbReference type="PROSITE" id="PS51194"/>
    </source>
</evidence>
<feature type="compositionally biased region" description="Polar residues" evidence="4">
    <location>
        <begin position="1158"/>
        <end position="1167"/>
    </location>
</feature>
<evidence type="ECO:0000256" key="3">
    <source>
        <dbReference type="ARBA" id="ARBA00022840"/>
    </source>
</evidence>
<dbReference type="EMBL" id="JAAQPE010000516">
    <property type="protein sequence ID" value="KAF5660364.1"/>
    <property type="molecule type" value="Genomic_DNA"/>
</dbReference>
<dbReference type="Proteomes" id="UP000572754">
    <property type="component" value="Unassembled WGS sequence"/>
</dbReference>
<dbReference type="PROSITE" id="PS51194">
    <property type="entry name" value="HELICASE_CTER"/>
    <property type="match status" value="1"/>
</dbReference>
<dbReference type="Pfam" id="PF00176">
    <property type="entry name" value="SNF2-rel_dom"/>
    <property type="match status" value="1"/>
</dbReference>
<dbReference type="Pfam" id="PF00271">
    <property type="entry name" value="Helicase_C"/>
    <property type="match status" value="1"/>
</dbReference>
<dbReference type="GO" id="GO:0016787">
    <property type="term" value="F:hydrolase activity"/>
    <property type="evidence" value="ECO:0007669"/>
    <property type="project" value="UniProtKB-KW"/>
</dbReference>
<dbReference type="GO" id="GO:0005524">
    <property type="term" value="F:ATP binding"/>
    <property type="evidence" value="ECO:0007669"/>
    <property type="project" value="InterPro"/>
</dbReference>
<keyword evidence="1" id="KW-0547">Nucleotide-binding</keyword>
<dbReference type="CDD" id="cd18793">
    <property type="entry name" value="SF2_C_SNF"/>
    <property type="match status" value="1"/>
</dbReference>
<organism evidence="6 7">
    <name type="scientific">Fusarium circinatum</name>
    <name type="common">Pitch canker fungus</name>
    <name type="synonym">Gibberella circinata</name>
    <dbReference type="NCBI Taxonomy" id="48490"/>
    <lineage>
        <taxon>Eukaryota</taxon>
        <taxon>Fungi</taxon>
        <taxon>Dikarya</taxon>
        <taxon>Ascomycota</taxon>
        <taxon>Pezizomycotina</taxon>
        <taxon>Sordariomycetes</taxon>
        <taxon>Hypocreomycetidae</taxon>
        <taxon>Hypocreales</taxon>
        <taxon>Nectriaceae</taxon>
        <taxon>Fusarium</taxon>
        <taxon>Fusarium fujikuroi species complex</taxon>
    </lineage>
</organism>
<feature type="region of interest" description="Disordered" evidence="4">
    <location>
        <begin position="1158"/>
        <end position="1178"/>
    </location>
</feature>
<name>A0A8H5WJK6_FUSCI</name>
<gene>
    <name evidence="6" type="ORF">FCIRC_12166</name>
</gene>
<dbReference type="InterPro" id="IPR014001">
    <property type="entry name" value="Helicase_ATP-bd"/>
</dbReference>
<dbReference type="InterPro" id="IPR038718">
    <property type="entry name" value="SNF2-like_sf"/>
</dbReference>
<feature type="compositionally biased region" description="Basic and acidic residues" evidence="4">
    <location>
        <begin position="46"/>
        <end position="55"/>
    </location>
</feature>
<proteinExistence type="predicted"/>
<feature type="region of interest" description="Disordered" evidence="4">
    <location>
        <begin position="1094"/>
        <end position="1122"/>
    </location>
</feature>
<feature type="domain" description="Helicase C-terminal" evidence="5">
    <location>
        <begin position="744"/>
        <end position="908"/>
    </location>
</feature>
<comment type="caution">
    <text evidence="6">The sequence shown here is derived from an EMBL/GenBank/DDBJ whole genome shotgun (WGS) entry which is preliminary data.</text>
</comment>
<dbReference type="SUPFAM" id="SSF52540">
    <property type="entry name" value="P-loop containing nucleoside triphosphate hydrolases"/>
    <property type="match status" value="2"/>
</dbReference>
<dbReference type="PANTHER" id="PTHR45629:SF7">
    <property type="entry name" value="DNA EXCISION REPAIR PROTEIN ERCC-6-RELATED"/>
    <property type="match status" value="1"/>
</dbReference>
<evidence type="ECO:0000256" key="4">
    <source>
        <dbReference type="SAM" id="MobiDB-lite"/>
    </source>
</evidence>
<dbReference type="InterPro" id="IPR001650">
    <property type="entry name" value="Helicase_C-like"/>
</dbReference>
<dbReference type="Gene3D" id="3.40.50.300">
    <property type="entry name" value="P-loop containing nucleotide triphosphate hydrolases"/>
    <property type="match status" value="1"/>
</dbReference>
<keyword evidence="7" id="KW-1185">Reference proteome</keyword>
<feature type="region of interest" description="Disordered" evidence="4">
    <location>
        <begin position="1193"/>
        <end position="1212"/>
    </location>
</feature>
<dbReference type="InterPro" id="IPR000330">
    <property type="entry name" value="SNF2_N"/>
</dbReference>
<evidence type="ECO:0000313" key="6">
    <source>
        <dbReference type="EMBL" id="KAF5660364.1"/>
    </source>
</evidence>
<dbReference type="InterPro" id="IPR049730">
    <property type="entry name" value="SNF2/RAD54-like_C"/>
</dbReference>
<evidence type="ECO:0000256" key="2">
    <source>
        <dbReference type="ARBA" id="ARBA00022801"/>
    </source>
</evidence>
<feature type="compositionally biased region" description="Polar residues" evidence="4">
    <location>
        <begin position="30"/>
        <end position="45"/>
    </location>
</feature>
<dbReference type="PANTHER" id="PTHR45629">
    <property type="entry name" value="SNF2/RAD54 FAMILY MEMBER"/>
    <property type="match status" value="1"/>
</dbReference>
<sequence length="1480" mass="167350">MDSDSIVDQPEAPLSPESMLSDATAIPIASLSSAGQKRSPSPTNDEPSKRAKTDEDSAESSDDDQQLDNENEEPGVDIAAEAEEAPEINESPDDNTEDASPIRLPYGFPPISPGTMQELKEWLSSHANVNPDNHVATGIHMQLLKPMEPEEQDMEEICDMMGVETDGINWSEGIHVPGVMGRGLKARPHQLAGANWISSALESSLRAALLADECGTGKTVQIGLALALHYYRVKAEVEAGTFRPRDENRRFKPSIILCPADLAYQTFNEWSRWFPNFFKIRICHRTTYLTRDHFTRMHIMPHKNGLQNWVNENAASHEDIETLRSIAIVPYHTAMRRMILRRRRNDDNAGDGEATGEDDDNNGDDGEADGDDSGDETGDQAEVGPGKKRRKTTAKEKIEFQITGQSYNWVICDDVYPIRGPRPLTHKLIHQLEHEATLWPFVFANTEGGISAEVYFHKDAWPTIRDRGEFGGLTIDHIIQPDHELYPTTARNELIRDEYIRYIREKTGPLFLMNPDLFQRFREIKYERPEMAREAIRPLLEMFCLRRGMLTPAIMPDGTSVVPGEGIPQMRIRTVILQSYNDHDQQDLYQIAKHHYPDLTSASNEADEHIGHGTIAKAKLTWVNPAVLRTLALSTTNVEFWPLTQKRGEDGKTTFLNSKAIQKLLSKPLRLDRLQSFSLPGAAAPTAAPTAAADSENVEEVLWRDGVGGLRWYFGQLKLAYGDDLEFPTIREDTPKTFCSRSPKLCWTINRVLELKAQGERVLIFVNHPLTSTILTALLTSLCVETLNIRSSHTVDKRAKMVREFNNPQNRAEALVMSYQLGGFGLNLHGACHHGIIVEYPENLPTMLHAFGRLWRMGQEHEVHWDVLYLENSFDGWADSRMASKYADILAAEGDIPDGIEGEYRIICGFELIKRYLGHDSNRYPRTRVTWSEQDHPLVAREGHFYSAVAQYLMQNPQHIATFQGRHLYEIARRWTPEHGELTLDMIEGRSPALANGVILDSRNPLTPGYVAVVETGNLYQDLVQRDEIQSNLAVDRKRLELERRRRVGSLGYMNESGQECRFEDDIRFKHIHSEEQKESGRKWAKVPQKISFTTPRGIDGKVPEEADTRPEANESATQPISEGMMEISIDDPVHSQPEAGPLEQVFSYWESPSNIITDSPIDQNMSPAYHADHSESSSLPRASIPFILEPERSSPNATAQDSTHQGHSPDPFELTEREAFLFMTYIHKLAPLSDACDDARHFALEVPRLALHQPMIMNGLLALASRYDSRCINTSDDIESTFYHNKCIKLLIEAFAQPPETWDSTLLTAVVIARLYEENDNETDSYYHHLSGTQNLLNHEVIARFVMQGGLAEAASWVHLRQAIYVYVVRREPLEICLENFERSTVFRRSDDSAYANRAVYNFAKIMRLFLPIDSPSGDLGDWEAAEREVEEWYDARPVSFKPIFHKAVDISSDRPFPVICFAASVPGELQFALTIVVC</sequence>